<dbReference type="EMBL" id="BMFL01000032">
    <property type="protein sequence ID" value="GGF11142.1"/>
    <property type="molecule type" value="Genomic_DNA"/>
</dbReference>
<evidence type="ECO:0000313" key="1">
    <source>
        <dbReference type="EMBL" id="GGF11142.1"/>
    </source>
</evidence>
<organism evidence="1 2">
    <name type="scientific">Chishuiella changwenlii</name>
    <dbReference type="NCBI Taxonomy" id="1434701"/>
    <lineage>
        <taxon>Bacteria</taxon>
        <taxon>Pseudomonadati</taxon>
        <taxon>Bacteroidota</taxon>
        <taxon>Flavobacteriia</taxon>
        <taxon>Flavobacteriales</taxon>
        <taxon>Weeksellaceae</taxon>
        <taxon>Chishuiella</taxon>
    </lineage>
</organism>
<sequence length="164" mass="18348">MSLTAFSQKKAELNSLLDKNNEFVFPQTASKISKALNTKTVYYEDANDEKYAKWLPKSGLEVYCSIGNDDVVNEIFFDVADDKVSIIEGLPYNLALNKTTLQESKTKFKKYNAEHEKLGEDTSFSGGSKLIFKNGKYYTTLIFDNKDLLKFIGITTELVPAGAG</sequence>
<gene>
    <name evidence="1" type="ORF">GCM10010984_30300</name>
</gene>
<dbReference type="Proteomes" id="UP000650994">
    <property type="component" value="Unassembled WGS sequence"/>
</dbReference>
<evidence type="ECO:0000313" key="2">
    <source>
        <dbReference type="Proteomes" id="UP000650994"/>
    </source>
</evidence>
<comment type="caution">
    <text evidence="1">The sequence shown here is derived from an EMBL/GenBank/DDBJ whole genome shotgun (WGS) entry which is preliminary data.</text>
</comment>
<reference evidence="2" key="1">
    <citation type="journal article" date="2019" name="Int. J. Syst. Evol. Microbiol.">
        <title>The Global Catalogue of Microorganisms (GCM) 10K type strain sequencing project: providing services to taxonomists for standard genome sequencing and annotation.</title>
        <authorList>
            <consortium name="The Broad Institute Genomics Platform"/>
            <consortium name="The Broad Institute Genome Sequencing Center for Infectious Disease"/>
            <person name="Wu L."/>
            <person name="Ma J."/>
        </authorList>
    </citation>
    <scope>NUCLEOTIDE SEQUENCE [LARGE SCALE GENOMIC DNA]</scope>
    <source>
        <strain evidence="2">CGMCC 1.12707</strain>
    </source>
</reference>
<keyword evidence="2" id="KW-1185">Reference proteome</keyword>
<accession>A0ABQ1U7L8</accession>
<name>A0ABQ1U7L8_9FLAO</name>
<proteinExistence type="predicted"/>
<protein>
    <submittedName>
        <fullName evidence="1">Uncharacterized protein</fullName>
    </submittedName>
</protein>